<keyword evidence="3" id="KW-0238">DNA-binding</keyword>
<dbReference type="GO" id="GO:0000976">
    <property type="term" value="F:transcription cis-regulatory region binding"/>
    <property type="evidence" value="ECO:0007669"/>
    <property type="project" value="TreeGrafter"/>
</dbReference>
<evidence type="ECO:0000256" key="2">
    <source>
        <dbReference type="ARBA" id="ARBA00023015"/>
    </source>
</evidence>
<evidence type="ECO:0000313" key="6">
    <source>
        <dbReference type="EMBL" id="KRM08935.1"/>
    </source>
</evidence>
<dbReference type="SUPFAM" id="SSF46785">
    <property type="entry name" value="Winged helix' DNA-binding domain"/>
    <property type="match status" value="1"/>
</dbReference>
<dbReference type="Proteomes" id="UP000051315">
    <property type="component" value="Unassembled WGS sequence"/>
</dbReference>
<evidence type="ECO:0000313" key="7">
    <source>
        <dbReference type="Proteomes" id="UP000051315"/>
    </source>
</evidence>
<comment type="similarity">
    <text evidence="1">Belongs to the LysR transcriptional regulatory family.</text>
</comment>
<dbReference type="AlphaFoldDB" id="A0A0R1VTB1"/>
<dbReference type="InterPro" id="IPR036390">
    <property type="entry name" value="WH_DNA-bd_sf"/>
</dbReference>
<dbReference type="PANTHER" id="PTHR30126">
    <property type="entry name" value="HTH-TYPE TRANSCRIPTIONAL REGULATOR"/>
    <property type="match status" value="1"/>
</dbReference>
<proteinExistence type="inferred from homology"/>
<dbReference type="Pfam" id="PF03466">
    <property type="entry name" value="LysR_substrate"/>
    <property type="match status" value="1"/>
</dbReference>
<evidence type="ECO:0000256" key="1">
    <source>
        <dbReference type="ARBA" id="ARBA00009437"/>
    </source>
</evidence>
<dbReference type="PANTHER" id="PTHR30126:SF40">
    <property type="entry name" value="HTH-TYPE TRANSCRIPTIONAL REGULATOR GLTR"/>
    <property type="match status" value="1"/>
</dbReference>
<name>A0A0R1VTB1_9LACO</name>
<dbReference type="SUPFAM" id="SSF53850">
    <property type="entry name" value="Periplasmic binding protein-like II"/>
    <property type="match status" value="1"/>
</dbReference>
<sequence>MLKLLETFISVYETHSFSLTAQYLFASQPTISNQIKSLEKEIGQRLFIRDKRQAVIPTSAAKYLYPYAQKAVNQWLNTKTHLAAMNSEAHLVTIKFGLSQTVADVFFPKVFMPLQMVYPQVNWQLVVDNSEAILKKIKTKNVNLAIIEKPLITEGVERVSLVQDELVHAGDPNSPVWLDREPGSGVVYFAHRYRQDHNIKPQRITVINNNDMILRLLQLGYGQSVISKQNVPEGVETHSIGPDYIREFYGLMHQDEKEMTVQQIYRQIQNWQELLRHQ</sequence>
<dbReference type="InterPro" id="IPR036388">
    <property type="entry name" value="WH-like_DNA-bd_sf"/>
</dbReference>
<dbReference type="Pfam" id="PF00126">
    <property type="entry name" value="HTH_1"/>
    <property type="match status" value="1"/>
</dbReference>
<keyword evidence="4" id="KW-0804">Transcription</keyword>
<dbReference type="OrthoDB" id="9785745at2"/>
<feature type="domain" description="HTH lysR-type" evidence="5">
    <location>
        <begin position="1"/>
        <end position="58"/>
    </location>
</feature>
<reference evidence="6 7" key="1">
    <citation type="journal article" date="2015" name="Genome Announc.">
        <title>Expanding the biotechnology potential of lactobacilli through comparative genomics of 213 strains and associated genera.</title>
        <authorList>
            <person name="Sun Z."/>
            <person name="Harris H.M."/>
            <person name="McCann A."/>
            <person name="Guo C."/>
            <person name="Argimon S."/>
            <person name="Zhang W."/>
            <person name="Yang X."/>
            <person name="Jeffery I.B."/>
            <person name="Cooney J.C."/>
            <person name="Kagawa T.F."/>
            <person name="Liu W."/>
            <person name="Song Y."/>
            <person name="Salvetti E."/>
            <person name="Wrobel A."/>
            <person name="Rasinkangas P."/>
            <person name="Parkhill J."/>
            <person name="Rea M.C."/>
            <person name="O'Sullivan O."/>
            <person name="Ritari J."/>
            <person name="Douillard F.P."/>
            <person name="Paul Ross R."/>
            <person name="Yang R."/>
            <person name="Briner A.E."/>
            <person name="Felis G.E."/>
            <person name="de Vos W.M."/>
            <person name="Barrangou R."/>
            <person name="Klaenhammer T.R."/>
            <person name="Caufield P.W."/>
            <person name="Cui Y."/>
            <person name="Zhang H."/>
            <person name="O'Toole P.W."/>
        </authorList>
    </citation>
    <scope>NUCLEOTIDE SEQUENCE [LARGE SCALE GENOMIC DNA]</scope>
    <source>
        <strain evidence="6 7">DSM 17758</strain>
    </source>
</reference>
<protein>
    <submittedName>
        <fullName evidence="6">Transcriptional regulator, LysR family</fullName>
    </submittedName>
</protein>
<dbReference type="PATRIC" id="fig|1423735.3.peg.209"/>
<organism evidence="6 7">
    <name type="scientific">Lapidilactobacillus concavus DSM 17758</name>
    <dbReference type="NCBI Taxonomy" id="1423735"/>
    <lineage>
        <taxon>Bacteria</taxon>
        <taxon>Bacillati</taxon>
        <taxon>Bacillota</taxon>
        <taxon>Bacilli</taxon>
        <taxon>Lactobacillales</taxon>
        <taxon>Lactobacillaceae</taxon>
        <taxon>Lapidilactobacillus</taxon>
    </lineage>
</organism>
<keyword evidence="7" id="KW-1185">Reference proteome</keyword>
<dbReference type="Gene3D" id="3.40.190.290">
    <property type="match status" value="1"/>
</dbReference>
<dbReference type="EMBL" id="AZFX01000068">
    <property type="protein sequence ID" value="KRM08935.1"/>
    <property type="molecule type" value="Genomic_DNA"/>
</dbReference>
<dbReference type="STRING" id="1423735.FC15_GL000204"/>
<evidence type="ECO:0000259" key="5">
    <source>
        <dbReference type="PROSITE" id="PS50931"/>
    </source>
</evidence>
<dbReference type="PRINTS" id="PR00039">
    <property type="entry name" value="HTHLYSR"/>
</dbReference>
<dbReference type="InterPro" id="IPR005119">
    <property type="entry name" value="LysR_subst-bd"/>
</dbReference>
<evidence type="ECO:0000256" key="4">
    <source>
        <dbReference type="ARBA" id="ARBA00023163"/>
    </source>
</evidence>
<dbReference type="PROSITE" id="PS50931">
    <property type="entry name" value="HTH_LYSR"/>
    <property type="match status" value="1"/>
</dbReference>
<dbReference type="Gene3D" id="1.10.10.10">
    <property type="entry name" value="Winged helix-like DNA-binding domain superfamily/Winged helix DNA-binding domain"/>
    <property type="match status" value="1"/>
</dbReference>
<keyword evidence="2" id="KW-0805">Transcription regulation</keyword>
<accession>A0A0R1VTB1</accession>
<dbReference type="InterPro" id="IPR000847">
    <property type="entry name" value="LysR_HTH_N"/>
</dbReference>
<gene>
    <name evidence="6" type="ORF">FC15_GL000204</name>
</gene>
<dbReference type="RefSeq" id="WP_057824990.1">
    <property type="nucleotide sequence ID" value="NZ_AZFX01000068.1"/>
</dbReference>
<evidence type="ECO:0000256" key="3">
    <source>
        <dbReference type="ARBA" id="ARBA00023125"/>
    </source>
</evidence>
<comment type="caution">
    <text evidence="6">The sequence shown here is derived from an EMBL/GenBank/DDBJ whole genome shotgun (WGS) entry which is preliminary data.</text>
</comment>
<dbReference type="GO" id="GO:0003700">
    <property type="term" value="F:DNA-binding transcription factor activity"/>
    <property type="evidence" value="ECO:0007669"/>
    <property type="project" value="InterPro"/>
</dbReference>